<dbReference type="PATRIC" id="fig|1423715.3.peg.2033"/>
<accession>A0A0R1LKY6</accession>
<name>A0A0R1LKY6_9LACO</name>
<proteinExistence type="predicted"/>
<protein>
    <recommendedName>
        <fullName evidence="3">Acetyltransferase</fullName>
    </recommendedName>
</protein>
<reference evidence="1 2" key="1">
    <citation type="journal article" date="2015" name="Genome Announc.">
        <title>Expanding the biotechnology potential of lactobacilli through comparative genomics of 213 strains and associated genera.</title>
        <authorList>
            <person name="Sun Z."/>
            <person name="Harris H.M."/>
            <person name="McCann A."/>
            <person name="Guo C."/>
            <person name="Argimon S."/>
            <person name="Zhang W."/>
            <person name="Yang X."/>
            <person name="Jeffery I.B."/>
            <person name="Cooney J.C."/>
            <person name="Kagawa T.F."/>
            <person name="Liu W."/>
            <person name="Song Y."/>
            <person name="Salvetti E."/>
            <person name="Wrobel A."/>
            <person name="Rasinkangas P."/>
            <person name="Parkhill J."/>
            <person name="Rea M.C."/>
            <person name="O'Sullivan O."/>
            <person name="Ritari J."/>
            <person name="Douillard F.P."/>
            <person name="Paul Ross R."/>
            <person name="Yang R."/>
            <person name="Briner A.E."/>
            <person name="Felis G.E."/>
            <person name="de Vos W.M."/>
            <person name="Barrangou R."/>
            <person name="Klaenhammer T.R."/>
            <person name="Caufield P.W."/>
            <person name="Cui Y."/>
            <person name="Zhang H."/>
            <person name="O'Toole P.W."/>
        </authorList>
    </citation>
    <scope>NUCLEOTIDE SEQUENCE [LARGE SCALE GENOMIC DNA]</scope>
    <source>
        <strain evidence="1 2">DSM 19394</strain>
    </source>
</reference>
<dbReference type="Gene3D" id="3.40.630.30">
    <property type="match status" value="1"/>
</dbReference>
<comment type="caution">
    <text evidence="1">The sequence shown here is derived from an EMBL/GenBank/DDBJ whole genome shotgun (WGS) entry which is preliminary data.</text>
</comment>
<keyword evidence="2" id="KW-1185">Reference proteome</keyword>
<evidence type="ECO:0008006" key="3">
    <source>
        <dbReference type="Google" id="ProtNLM"/>
    </source>
</evidence>
<dbReference type="AlphaFoldDB" id="A0A0R1LKY6"/>
<dbReference type="STRING" id="1423715.FD25_GL001982"/>
<evidence type="ECO:0000313" key="2">
    <source>
        <dbReference type="Proteomes" id="UP000051955"/>
    </source>
</evidence>
<evidence type="ECO:0000313" key="1">
    <source>
        <dbReference type="EMBL" id="KRK96485.1"/>
    </source>
</evidence>
<dbReference type="OrthoDB" id="9793389at2"/>
<organism evidence="1 2">
    <name type="scientific">Levilactobacillus acidifarinae DSM 19394 = JCM 15949</name>
    <dbReference type="NCBI Taxonomy" id="1423715"/>
    <lineage>
        <taxon>Bacteria</taxon>
        <taxon>Bacillati</taxon>
        <taxon>Bacillota</taxon>
        <taxon>Bacilli</taxon>
        <taxon>Lactobacillales</taxon>
        <taxon>Lactobacillaceae</taxon>
        <taxon>Levilactobacillus</taxon>
    </lineage>
</organism>
<dbReference type="RefSeq" id="WP_057800836.1">
    <property type="nucleotide sequence ID" value="NZ_AZDV01000003.1"/>
</dbReference>
<dbReference type="Proteomes" id="UP000051955">
    <property type="component" value="Unassembled WGS sequence"/>
</dbReference>
<dbReference type="EMBL" id="AZDV01000003">
    <property type="protein sequence ID" value="KRK96485.1"/>
    <property type="molecule type" value="Genomic_DNA"/>
</dbReference>
<sequence>MAISEAPGALTSATNGQLNASLHYLVLSPQQWVLEQIFVRPEQPVSLAVDLIKRFTSLAQAAQVTVKVLDPYAKRYFAQHPAPDLLAAHQLPVSGPHAVQPVDLNYHTEEE</sequence>
<gene>
    <name evidence="1" type="ORF">FD25_GL001982</name>
</gene>